<sequence length="348" mass="36688">MPHPAIDSAKAAALEGRRLVVEGAKKAKDWSAANPKQATAAGVGAAFVVAPMLIAAPVLGLLGFGANGIVGGSIAAGVQSGIGSVVAPSLFATLQSAAAGGCYSGSEPRLGGRVEGHDGTTTTPCAEDTDVGDDQSWGSLGAWLVRHYPGRRDVTARDCLLLDGRHELPQMLQSGDAWFFAGLTSSFPNLTESGADVLYEPQPCGSGETTPGCKVFGVPKSDAAQAQQIEGDEMTSHNGVALQDQVLVFQYKGKIHAVDNKCPHSSFPLAKGTPFDIEDFGVVLSAGITCPKHGWSFDLFTGRGDRNNYLLRTWEVQLRPMIEVGSDNNHGQNSDTQEVWIRRKQRMG</sequence>
<proteinExistence type="predicted"/>
<organism evidence="1 2">
    <name type="scientific">Xylaria curta</name>
    <dbReference type="NCBI Taxonomy" id="42375"/>
    <lineage>
        <taxon>Eukaryota</taxon>
        <taxon>Fungi</taxon>
        <taxon>Dikarya</taxon>
        <taxon>Ascomycota</taxon>
        <taxon>Pezizomycotina</taxon>
        <taxon>Sordariomycetes</taxon>
        <taxon>Xylariomycetidae</taxon>
        <taxon>Xylariales</taxon>
        <taxon>Xylariaceae</taxon>
        <taxon>Xylaria</taxon>
    </lineage>
</organism>
<reference evidence="1" key="1">
    <citation type="submission" date="2022-10" db="EMBL/GenBank/DDBJ databases">
        <title>Genome Sequence of Xylaria curta.</title>
        <authorList>
            <person name="Buettner E."/>
        </authorList>
    </citation>
    <scope>NUCLEOTIDE SEQUENCE</scope>
    <source>
        <strain evidence="1">Babe10</strain>
    </source>
</reference>
<keyword evidence="2" id="KW-1185">Reference proteome</keyword>
<evidence type="ECO:0000313" key="2">
    <source>
        <dbReference type="Proteomes" id="UP001143856"/>
    </source>
</evidence>
<gene>
    <name evidence="1" type="ORF">NUW58_g1358</name>
</gene>
<evidence type="ECO:0000313" key="1">
    <source>
        <dbReference type="EMBL" id="KAJ2995165.1"/>
    </source>
</evidence>
<dbReference type="EMBL" id="JAPDGR010000144">
    <property type="protein sequence ID" value="KAJ2995165.1"/>
    <property type="molecule type" value="Genomic_DNA"/>
</dbReference>
<name>A0ACC1PM68_9PEZI</name>
<protein>
    <submittedName>
        <fullName evidence="1">Uncharacterized protein</fullName>
    </submittedName>
</protein>
<accession>A0ACC1PM68</accession>
<comment type="caution">
    <text evidence="1">The sequence shown here is derived from an EMBL/GenBank/DDBJ whole genome shotgun (WGS) entry which is preliminary data.</text>
</comment>
<dbReference type="Proteomes" id="UP001143856">
    <property type="component" value="Unassembled WGS sequence"/>
</dbReference>